<dbReference type="InterPro" id="IPR015915">
    <property type="entry name" value="Kelch-typ_b-propeller"/>
</dbReference>
<dbReference type="Proteomes" id="UP000027135">
    <property type="component" value="Unassembled WGS sequence"/>
</dbReference>
<feature type="compositionally biased region" description="Polar residues" evidence="1">
    <location>
        <begin position="320"/>
        <end position="329"/>
    </location>
</feature>
<dbReference type="Gene3D" id="2.120.10.80">
    <property type="entry name" value="Kelch-type beta propeller"/>
    <property type="match status" value="1"/>
</dbReference>
<dbReference type="PANTHER" id="PTHR46432">
    <property type="entry name" value="F-BOX ONLY PROTEIN 42"/>
    <property type="match status" value="1"/>
</dbReference>
<evidence type="ECO:0000313" key="4">
    <source>
        <dbReference type="Proteomes" id="UP000027135"/>
    </source>
</evidence>
<gene>
    <name evidence="3" type="ORF">L798_10961</name>
</gene>
<name>A0A067R9H7_ZOONE</name>
<dbReference type="GO" id="GO:1990756">
    <property type="term" value="F:ubiquitin-like ligase-substrate adaptor activity"/>
    <property type="evidence" value="ECO:0007669"/>
    <property type="project" value="TreeGrafter"/>
</dbReference>
<dbReference type="AlphaFoldDB" id="A0A067R9H7"/>
<dbReference type="PROSITE" id="PS50181">
    <property type="entry name" value="FBOX"/>
    <property type="match status" value="1"/>
</dbReference>
<feature type="domain" description="F-box" evidence="2">
    <location>
        <begin position="1"/>
        <end position="52"/>
    </location>
</feature>
<dbReference type="Pfam" id="PF13415">
    <property type="entry name" value="Beta-prop_FBX42"/>
    <property type="match status" value="1"/>
</dbReference>
<dbReference type="Pfam" id="PF12937">
    <property type="entry name" value="F-box-like"/>
    <property type="match status" value="1"/>
</dbReference>
<keyword evidence="4" id="KW-1185">Reference proteome</keyword>
<dbReference type="OMA" id="VNSNDTW"/>
<evidence type="ECO:0000259" key="2">
    <source>
        <dbReference type="PROSITE" id="PS50181"/>
    </source>
</evidence>
<dbReference type="PANTHER" id="PTHR46432:SF1">
    <property type="entry name" value="F-BOX ONLY PROTEIN 42"/>
    <property type="match status" value="1"/>
</dbReference>
<dbReference type="EMBL" id="KK852840">
    <property type="protein sequence ID" value="KDR15188.1"/>
    <property type="molecule type" value="Genomic_DNA"/>
</dbReference>
<dbReference type="CDD" id="cd22110">
    <property type="entry name" value="F-box_FBXO42"/>
    <property type="match status" value="1"/>
</dbReference>
<protein>
    <submittedName>
        <fullName evidence="3">F-box only protein 42</fullName>
    </submittedName>
</protein>
<dbReference type="SUPFAM" id="SSF117281">
    <property type="entry name" value="Kelch motif"/>
    <property type="match status" value="1"/>
</dbReference>
<accession>A0A067R9H7</accession>
<dbReference type="InterPro" id="IPR052821">
    <property type="entry name" value="F-box_only_SRC"/>
</dbReference>
<evidence type="ECO:0000256" key="1">
    <source>
        <dbReference type="SAM" id="MobiDB-lite"/>
    </source>
</evidence>
<evidence type="ECO:0000313" key="3">
    <source>
        <dbReference type="EMBL" id="KDR15188.1"/>
    </source>
</evidence>
<reference evidence="3 4" key="1">
    <citation type="journal article" date="2014" name="Nat. Commun.">
        <title>Molecular traces of alternative social organization in a termite genome.</title>
        <authorList>
            <person name="Terrapon N."/>
            <person name="Li C."/>
            <person name="Robertson H.M."/>
            <person name="Ji L."/>
            <person name="Meng X."/>
            <person name="Booth W."/>
            <person name="Chen Z."/>
            <person name="Childers C.P."/>
            <person name="Glastad K.M."/>
            <person name="Gokhale K."/>
            <person name="Gowin J."/>
            <person name="Gronenberg W."/>
            <person name="Hermansen R.A."/>
            <person name="Hu H."/>
            <person name="Hunt B.G."/>
            <person name="Huylmans A.K."/>
            <person name="Khalil S.M."/>
            <person name="Mitchell R.D."/>
            <person name="Munoz-Torres M.C."/>
            <person name="Mustard J.A."/>
            <person name="Pan H."/>
            <person name="Reese J.T."/>
            <person name="Scharf M.E."/>
            <person name="Sun F."/>
            <person name="Vogel H."/>
            <person name="Xiao J."/>
            <person name="Yang W."/>
            <person name="Yang Z."/>
            <person name="Yang Z."/>
            <person name="Zhou J."/>
            <person name="Zhu J."/>
            <person name="Brent C.S."/>
            <person name="Elsik C.G."/>
            <person name="Goodisman M.A."/>
            <person name="Liberles D.A."/>
            <person name="Roe R.M."/>
            <person name="Vargo E.L."/>
            <person name="Vilcinskas A."/>
            <person name="Wang J."/>
            <person name="Bornberg-Bauer E."/>
            <person name="Korb J."/>
            <person name="Zhang G."/>
            <person name="Liebig J."/>
        </authorList>
    </citation>
    <scope>NUCLEOTIDE SEQUENCE [LARGE SCALE GENOMIC DNA]</scope>
    <source>
        <tissue evidence="3">Whole organism</tissue>
    </source>
</reference>
<proteinExistence type="predicted"/>
<dbReference type="InterPro" id="IPR001810">
    <property type="entry name" value="F-box_dom"/>
</dbReference>
<dbReference type="FunCoup" id="A0A067R9H7">
    <property type="interactions" value="319"/>
</dbReference>
<feature type="region of interest" description="Disordered" evidence="1">
    <location>
        <begin position="320"/>
        <end position="392"/>
    </location>
</feature>
<dbReference type="eggNOG" id="KOG0379">
    <property type="taxonomic scope" value="Eukaryota"/>
</dbReference>
<dbReference type="InParanoid" id="A0A067R9H7"/>
<organism evidence="3 4">
    <name type="scientific">Zootermopsis nevadensis</name>
    <name type="common">Dampwood termite</name>
    <dbReference type="NCBI Taxonomy" id="136037"/>
    <lineage>
        <taxon>Eukaryota</taxon>
        <taxon>Metazoa</taxon>
        <taxon>Ecdysozoa</taxon>
        <taxon>Arthropoda</taxon>
        <taxon>Hexapoda</taxon>
        <taxon>Insecta</taxon>
        <taxon>Pterygota</taxon>
        <taxon>Neoptera</taxon>
        <taxon>Polyneoptera</taxon>
        <taxon>Dictyoptera</taxon>
        <taxon>Blattodea</taxon>
        <taxon>Blattoidea</taxon>
        <taxon>Termitoidae</taxon>
        <taxon>Termopsidae</taxon>
        <taxon>Zootermopsis</taxon>
    </lineage>
</organism>
<dbReference type="SUPFAM" id="SSF81383">
    <property type="entry name" value="F-box domain"/>
    <property type="match status" value="1"/>
</dbReference>
<dbReference type="SMART" id="SM00256">
    <property type="entry name" value="FBOX"/>
    <property type="match status" value="1"/>
</dbReference>
<dbReference type="Gene3D" id="1.20.1280.50">
    <property type="match status" value="1"/>
</dbReference>
<dbReference type="STRING" id="136037.A0A067R9H7"/>
<feature type="non-terminal residue" evidence="3">
    <location>
        <position position="1"/>
    </location>
</feature>
<dbReference type="GO" id="GO:0019005">
    <property type="term" value="C:SCF ubiquitin ligase complex"/>
    <property type="evidence" value="ECO:0007669"/>
    <property type="project" value="TreeGrafter"/>
</dbReference>
<dbReference type="InterPro" id="IPR036047">
    <property type="entry name" value="F-box-like_dom_sf"/>
</dbReference>
<sequence length="515" mass="57582">ESTVDDLPDEVLEYILSLVAPYKDLQECSLVCKRWHRSVKNVIRHAQKFLHRSIVDFNIRWENITPAEMAPSITKRYSHSACRHDNSMYVFGGCTTTSTTFNDLWRLDLNKRQWVRPLTMGTYPSPKACASIVCYKEALILFGGWSHPSPYPLHQAWRLFSELHVYGIVSNRWACINTPTTPPAMAGHSATIQGELMVVFGGLQKTNVLLGQCGSSNDVWCFNLENQTWNKQTTTDVKPFCRYGQSQISLDDRNVLILGGCGGPNMMFSDVWLLSLTDPIWTWREVPVRNLQWAATYMWCHPACKVLLSPNLDEIIQSVRKNPSSSQPSPEHRPPLPDQGRINQVTCPPKPLTAASSNDLENAGPSGIGMAAFRDPSPVMKPGASENRRRQLESLRRMEERIRPYGNNVYISPSPSESKSQMTKNVMTMSVLDISHVLTDGCYVEWLCPKFHNASSGGPEEKILYTLIAGKGELIMFGGIQKDATSVKSQAQPLSNAANAVSNSLHFITAPRGII</sequence>